<evidence type="ECO:0000313" key="3">
    <source>
        <dbReference type="Proteomes" id="UP001151002"/>
    </source>
</evidence>
<dbReference type="Gene3D" id="1.10.260.40">
    <property type="entry name" value="lambda repressor-like DNA-binding domains"/>
    <property type="match status" value="1"/>
</dbReference>
<accession>A0ABT4AVH5</accession>
<sequence length="307" mass="34557">MAEGDSPVIARRRVRLALREAREAVPLTQAQVAEAMEWSLSKVIRIESGDVTISINDLRGVLSLLDVSDRAIVDSLVADARVSRIRPKVQPAWWMSPRFDDVLADALRQLLEYESEATAIRSFNLLFVPGPLQTPAYGAALTNPWVEELGDEFSQTRVQVLVEARQRRREALLARPGSFKYFILIDQSVLMRPIGGIEVFADQLRLIVELSSQAMFQIRMLPFDLSIAIANNGSFDLLTVGADAREGDVLYRENGVYDQLVENRAEVARHRDRFEQLWSAADSESDTITFIKKRMEALEKNSPEARG</sequence>
<name>A0ABT4AVH5_9ACTN</name>
<reference evidence="2" key="1">
    <citation type="submission" date="2022-11" db="EMBL/GenBank/DDBJ databases">
        <authorList>
            <person name="Somphong A."/>
            <person name="Phongsopitanun W."/>
        </authorList>
    </citation>
    <scope>NUCLEOTIDE SEQUENCE</scope>
    <source>
        <strain evidence="2">Pm04-4</strain>
    </source>
</reference>
<dbReference type="EMBL" id="JAPNTZ010000002">
    <property type="protein sequence ID" value="MCY1137430.1"/>
    <property type="molecule type" value="Genomic_DNA"/>
</dbReference>
<evidence type="ECO:0000259" key="1">
    <source>
        <dbReference type="PROSITE" id="PS50943"/>
    </source>
</evidence>
<dbReference type="InterPro" id="IPR010982">
    <property type="entry name" value="Lambda_DNA-bd_dom_sf"/>
</dbReference>
<dbReference type="RefSeq" id="WP_267561380.1">
    <property type="nucleotide sequence ID" value="NZ_JAPNTZ010000002.1"/>
</dbReference>
<dbReference type="SUPFAM" id="SSF47413">
    <property type="entry name" value="lambda repressor-like DNA-binding domains"/>
    <property type="match status" value="1"/>
</dbReference>
<proteinExistence type="predicted"/>
<evidence type="ECO:0000313" key="2">
    <source>
        <dbReference type="EMBL" id="MCY1137430.1"/>
    </source>
</evidence>
<dbReference type="Proteomes" id="UP001151002">
    <property type="component" value="Unassembled WGS sequence"/>
</dbReference>
<keyword evidence="3" id="KW-1185">Reference proteome</keyword>
<dbReference type="PROSITE" id="PS50943">
    <property type="entry name" value="HTH_CROC1"/>
    <property type="match status" value="1"/>
</dbReference>
<dbReference type="InterPro" id="IPR001387">
    <property type="entry name" value="Cro/C1-type_HTH"/>
</dbReference>
<protein>
    <submittedName>
        <fullName evidence="2">Helix-turn-helix transcriptional regulator</fullName>
    </submittedName>
</protein>
<comment type="caution">
    <text evidence="2">The sequence shown here is derived from an EMBL/GenBank/DDBJ whole genome shotgun (WGS) entry which is preliminary data.</text>
</comment>
<dbReference type="Pfam" id="PF13560">
    <property type="entry name" value="HTH_31"/>
    <property type="match status" value="1"/>
</dbReference>
<organism evidence="2 3">
    <name type="scientific">Paractinoplanes pyxinae</name>
    <dbReference type="NCBI Taxonomy" id="2997416"/>
    <lineage>
        <taxon>Bacteria</taxon>
        <taxon>Bacillati</taxon>
        <taxon>Actinomycetota</taxon>
        <taxon>Actinomycetes</taxon>
        <taxon>Micromonosporales</taxon>
        <taxon>Micromonosporaceae</taxon>
        <taxon>Paractinoplanes</taxon>
    </lineage>
</organism>
<feature type="domain" description="HTH cro/C1-type" evidence="1">
    <location>
        <begin position="18"/>
        <end position="72"/>
    </location>
</feature>
<dbReference type="InterPro" id="IPR043917">
    <property type="entry name" value="DUF5753"/>
</dbReference>
<dbReference type="CDD" id="cd00093">
    <property type="entry name" value="HTH_XRE"/>
    <property type="match status" value="1"/>
</dbReference>
<gene>
    <name evidence="2" type="ORF">OWR29_05415</name>
</gene>
<dbReference type="SMART" id="SM00530">
    <property type="entry name" value="HTH_XRE"/>
    <property type="match status" value="1"/>
</dbReference>
<dbReference type="Pfam" id="PF19054">
    <property type="entry name" value="DUF5753"/>
    <property type="match status" value="1"/>
</dbReference>